<dbReference type="PANTHER" id="PTHR10039">
    <property type="entry name" value="AMELOGENIN"/>
    <property type="match status" value="1"/>
</dbReference>
<dbReference type="AlphaFoldDB" id="A0A8H7CRR9"/>
<keyword evidence="6" id="KW-1185">Reference proteome</keyword>
<dbReference type="Pfam" id="PF24883">
    <property type="entry name" value="NPHP3_N"/>
    <property type="match status" value="1"/>
</dbReference>
<dbReference type="EMBL" id="JACAZI010000013">
    <property type="protein sequence ID" value="KAF7345776.1"/>
    <property type="molecule type" value="Genomic_DNA"/>
</dbReference>
<proteinExistence type="predicted"/>
<dbReference type="Pfam" id="PF22939">
    <property type="entry name" value="WHD_GPIID"/>
    <property type="match status" value="1"/>
</dbReference>
<feature type="region of interest" description="Disordered" evidence="2">
    <location>
        <begin position="11"/>
        <end position="40"/>
    </location>
</feature>
<evidence type="ECO:0000259" key="4">
    <source>
        <dbReference type="Pfam" id="PF24883"/>
    </source>
</evidence>
<evidence type="ECO:0000259" key="3">
    <source>
        <dbReference type="Pfam" id="PF22939"/>
    </source>
</evidence>
<name>A0A8H7CRR9_9AGAR</name>
<dbReference type="OrthoDB" id="7464126at2759"/>
<dbReference type="InterPro" id="IPR056884">
    <property type="entry name" value="NPHP3-like_N"/>
</dbReference>
<accession>A0A8H7CRR9</accession>
<reference evidence="5" key="1">
    <citation type="submission" date="2020-05" db="EMBL/GenBank/DDBJ databases">
        <title>Mycena genomes resolve the evolution of fungal bioluminescence.</title>
        <authorList>
            <person name="Tsai I.J."/>
        </authorList>
    </citation>
    <scope>NUCLEOTIDE SEQUENCE</scope>
    <source>
        <strain evidence="5">CCC161011</strain>
    </source>
</reference>
<feature type="compositionally biased region" description="Gly residues" evidence="2">
    <location>
        <begin position="14"/>
        <end position="36"/>
    </location>
</feature>
<organism evidence="5 6">
    <name type="scientific">Mycena venus</name>
    <dbReference type="NCBI Taxonomy" id="2733690"/>
    <lineage>
        <taxon>Eukaryota</taxon>
        <taxon>Fungi</taxon>
        <taxon>Dikarya</taxon>
        <taxon>Basidiomycota</taxon>
        <taxon>Agaricomycotina</taxon>
        <taxon>Agaricomycetes</taxon>
        <taxon>Agaricomycetidae</taxon>
        <taxon>Agaricales</taxon>
        <taxon>Marasmiineae</taxon>
        <taxon>Mycenaceae</taxon>
        <taxon>Mycena</taxon>
    </lineage>
</organism>
<evidence type="ECO:0000313" key="5">
    <source>
        <dbReference type="EMBL" id="KAF7345776.1"/>
    </source>
</evidence>
<feature type="domain" description="GPI inositol-deacylase winged helix" evidence="3">
    <location>
        <begin position="350"/>
        <end position="413"/>
    </location>
</feature>
<dbReference type="SUPFAM" id="SSF52540">
    <property type="entry name" value="P-loop containing nucleoside triphosphate hydrolases"/>
    <property type="match status" value="1"/>
</dbReference>
<protein>
    <submittedName>
        <fullName evidence="5">ANK-REP-REGION domain-containing protein</fullName>
    </submittedName>
</protein>
<dbReference type="InterPro" id="IPR027417">
    <property type="entry name" value="P-loop_NTPase"/>
</dbReference>
<comment type="caution">
    <text evidence="5">The sequence shown here is derived from an EMBL/GenBank/DDBJ whole genome shotgun (WGS) entry which is preliminary data.</text>
</comment>
<evidence type="ECO:0000313" key="6">
    <source>
        <dbReference type="Proteomes" id="UP000620124"/>
    </source>
</evidence>
<dbReference type="Proteomes" id="UP000620124">
    <property type="component" value="Unassembled WGS sequence"/>
</dbReference>
<dbReference type="PANTHER" id="PTHR10039:SF15">
    <property type="entry name" value="NACHT DOMAIN-CONTAINING PROTEIN"/>
    <property type="match status" value="1"/>
</dbReference>
<sequence length="417" mass="46084">MSPQSGELHLTIHGGKGGDGGEVIGQGQGGQGGVGQGPTVNFNYGDKEEQRQKIIDWLSPINFFLRQADISQEREKGTGGWLLADPVFKKWESSSGSTLWCRGIPGAGKTVLASMVVDHLSAAFRNNKDIGVACIYLNHKEADQQTPPKLLAGLWRQLVLDQDIGSIAESLYKQHRERGTVPSLEEVVNLLSSSLKEFSQVFIIVDAIDEYPEFQRGILLQQLAEQMRLCLSVNLVVTSRPHVPPGHTLPNVETLDIGAMPEDIEKFVDAQIDSSSRLSRHVQRQPKLQEDIHSKISSKSVDGMFLLAKLQIESLKTKNTIFAVREALNALPENLYDSYEIAIQRIDAQNKEDRKTAYSTITWVANAKRPLTIQELQIALAVEPGMQQLNEENIMDIDIILSVCAGLVIVDKESSLV</sequence>
<dbReference type="Gene3D" id="3.40.50.300">
    <property type="entry name" value="P-loop containing nucleotide triphosphate hydrolases"/>
    <property type="match status" value="1"/>
</dbReference>
<feature type="domain" description="Nephrocystin 3-like N-terminal" evidence="4">
    <location>
        <begin position="77"/>
        <end position="240"/>
    </location>
</feature>
<evidence type="ECO:0000256" key="1">
    <source>
        <dbReference type="ARBA" id="ARBA00022737"/>
    </source>
</evidence>
<evidence type="ECO:0000256" key="2">
    <source>
        <dbReference type="SAM" id="MobiDB-lite"/>
    </source>
</evidence>
<gene>
    <name evidence="5" type="ORF">MVEN_01598300</name>
</gene>
<keyword evidence="1" id="KW-0677">Repeat</keyword>
<dbReference type="InterPro" id="IPR054471">
    <property type="entry name" value="GPIID_WHD"/>
</dbReference>